<evidence type="ECO:0000256" key="6">
    <source>
        <dbReference type="ARBA" id="ARBA00023002"/>
    </source>
</evidence>
<evidence type="ECO:0000256" key="5">
    <source>
        <dbReference type="ARBA" id="ARBA00022723"/>
    </source>
</evidence>
<keyword evidence="6 11" id="KW-0560">Oxidoreductase</keyword>
<evidence type="ECO:0000256" key="1">
    <source>
        <dbReference type="ARBA" id="ARBA00001971"/>
    </source>
</evidence>
<dbReference type="FunFam" id="1.10.630.10:FF:000019">
    <property type="entry name" value="Cytochrome P450 family protein"/>
    <property type="match status" value="1"/>
</dbReference>
<dbReference type="GO" id="GO:0020037">
    <property type="term" value="F:heme binding"/>
    <property type="evidence" value="ECO:0007669"/>
    <property type="project" value="InterPro"/>
</dbReference>
<feature type="coiled-coil region" evidence="12">
    <location>
        <begin position="243"/>
        <end position="270"/>
    </location>
</feature>
<dbReference type="GO" id="GO:0005506">
    <property type="term" value="F:iron ion binding"/>
    <property type="evidence" value="ECO:0007669"/>
    <property type="project" value="InterPro"/>
</dbReference>
<evidence type="ECO:0008006" key="16">
    <source>
        <dbReference type="Google" id="ProtNLM"/>
    </source>
</evidence>
<keyword evidence="9 13" id="KW-0472">Membrane</keyword>
<keyword evidence="15" id="KW-1185">Reference proteome</keyword>
<feature type="binding site" description="axial binding residue" evidence="10">
    <location>
        <position position="459"/>
    </location>
    <ligand>
        <name>heme</name>
        <dbReference type="ChEBI" id="CHEBI:30413"/>
    </ligand>
    <ligandPart>
        <name>Fe</name>
        <dbReference type="ChEBI" id="CHEBI:18248"/>
    </ligandPart>
</feature>
<evidence type="ECO:0000313" key="15">
    <source>
        <dbReference type="Proteomes" id="UP001371456"/>
    </source>
</evidence>
<keyword evidence="13" id="KW-1133">Transmembrane helix</keyword>
<dbReference type="InterPro" id="IPR001128">
    <property type="entry name" value="Cyt_P450"/>
</dbReference>
<evidence type="ECO:0000256" key="9">
    <source>
        <dbReference type="ARBA" id="ARBA00023136"/>
    </source>
</evidence>
<evidence type="ECO:0000256" key="12">
    <source>
        <dbReference type="SAM" id="Coils"/>
    </source>
</evidence>
<dbReference type="PANTHER" id="PTHR47943:SF8">
    <property type="entry name" value="CYTOCHROME P450"/>
    <property type="match status" value="1"/>
</dbReference>
<evidence type="ECO:0000256" key="7">
    <source>
        <dbReference type="ARBA" id="ARBA00023004"/>
    </source>
</evidence>
<sequence length="528" mass="60239">MVDIQGYLILFLIWLFSTLFLKYVVFRKRNTCHLPPSPFGLPIIGHLHLLSPIPHQALHKLSTRYGPLIHINLGSVPCLVVSSPEMAKEVLKTHETSFLNRPQTSVVDYLTYGSQDFSFAPYGVYWKFMKKICMSELLGARTLDMLLPVRRDEIKRFIELLLQKADCSEEVDVEAELLRVSNNVISRMLMNERCSEDKDEAGSVRMLVQDIAELTGKFNLSDYIWFCKNLDLQGFGKRTKDVRKRFDEMMERIMNEHEEARRKRNGESKDGDESIEIKDLLDILLDISEDECTEMRLTRENIKAFILDIFAAGTDTAAITVEWALAELINHPSIMQKAVEEIDCVIGKSRIVEESDILNLPYLQSIVKETLRLHPTGPMILRESTEDCCIGGYHIPKNTRLIVNTWAINRDPEYWENPLEFIPERFLTEEEEEGSQKSQLDVRGQHYHFLPFGTGRRGCPGTSLALQVVQISLASMIQCFEWKVSGGEVSKVDMEEAPGITLPRANPLVCIPVTRFNPFTSTSTTSSA</sequence>
<dbReference type="GO" id="GO:0016020">
    <property type="term" value="C:membrane"/>
    <property type="evidence" value="ECO:0007669"/>
    <property type="project" value="UniProtKB-SubCell"/>
</dbReference>
<dbReference type="AlphaFoldDB" id="A0AAN8U3I9"/>
<dbReference type="SUPFAM" id="SSF48264">
    <property type="entry name" value="Cytochrome P450"/>
    <property type="match status" value="1"/>
</dbReference>
<proteinExistence type="inferred from homology"/>
<name>A0AAN8U3I9_SOLBU</name>
<evidence type="ECO:0000313" key="14">
    <source>
        <dbReference type="EMBL" id="KAK6802779.1"/>
    </source>
</evidence>
<keyword evidence="7 10" id="KW-0408">Iron</keyword>
<comment type="subcellular location">
    <subcellularLocation>
        <location evidence="2">Membrane</location>
    </subcellularLocation>
</comment>
<organism evidence="14 15">
    <name type="scientific">Solanum bulbocastanum</name>
    <name type="common">Wild potato</name>
    <dbReference type="NCBI Taxonomy" id="147425"/>
    <lineage>
        <taxon>Eukaryota</taxon>
        <taxon>Viridiplantae</taxon>
        <taxon>Streptophyta</taxon>
        <taxon>Embryophyta</taxon>
        <taxon>Tracheophyta</taxon>
        <taxon>Spermatophyta</taxon>
        <taxon>Magnoliopsida</taxon>
        <taxon>eudicotyledons</taxon>
        <taxon>Gunneridae</taxon>
        <taxon>Pentapetalae</taxon>
        <taxon>asterids</taxon>
        <taxon>lamiids</taxon>
        <taxon>Solanales</taxon>
        <taxon>Solanaceae</taxon>
        <taxon>Solanoideae</taxon>
        <taxon>Solaneae</taxon>
        <taxon>Solanum</taxon>
    </lineage>
</organism>
<evidence type="ECO:0000256" key="3">
    <source>
        <dbReference type="ARBA" id="ARBA00010617"/>
    </source>
</evidence>
<gene>
    <name evidence="14" type="ORF">RDI58_000562</name>
</gene>
<comment type="similarity">
    <text evidence="3 11">Belongs to the cytochrome P450 family.</text>
</comment>
<dbReference type="GO" id="GO:0004497">
    <property type="term" value="F:monooxygenase activity"/>
    <property type="evidence" value="ECO:0007669"/>
    <property type="project" value="UniProtKB-KW"/>
</dbReference>
<accession>A0AAN8U3I9</accession>
<dbReference type="GO" id="GO:0016705">
    <property type="term" value="F:oxidoreductase activity, acting on paired donors, with incorporation or reduction of molecular oxygen"/>
    <property type="evidence" value="ECO:0007669"/>
    <property type="project" value="InterPro"/>
</dbReference>
<keyword evidence="5 10" id="KW-0479">Metal-binding</keyword>
<evidence type="ECO:0000256" key="11">
    <source>
        <dbReference type="RuleBase" id="RU000461"/>
    </source>
</evidence>
<dbReference type="InterPro" id="IPR002401">
    <property type="entry name" value="Cyt_P450_E_grp-I"/>
</dbReference>
<evidence type="ECO:0000256" key="2">
    <source>
        <dbReference type="ARBA" id="ARBA00004370"/>
    </source>
</evidence>
<dbReference type="PRINTS" id="PR00463">
    <property type="entry name" value="EP450I"/>
</dbReference>
<dbReference type="PANTHER" id="PTHR47943">
    <property type="entry name" value="CYTOCHROME P450 93A3-LIKE"/>
    <property type="match status" value="1"/>
</dbReference>
<dbReference type="InterPro" id="IPR036396">
    <property type="entry name" value="Cyt_P450_sf"/>
</dbReference>
<dbReference type="PROSITE" id="PS00086">
    <property type="entry name" value="CYTOCHROME_P450"/>
    <property type="match status" value="1"/>
</dbReference>
<keyword evidence="8 11" id="KW-0503">Monooxygenase</keyword>
<keyword evidence="13" id="KW-0812">Transmembrane</keyword>
<feature type="transmembrane region" description="Helical" evidence="13">
    <location>
        <begin position="6"/>
        <end position="25"/>
    </location>
</feature>
<dbReference type="Gene3D" id="1.10.630.10">
    <property type="entry name" value="Cytochrome P450"/>
    <property type="match status" value="1"/>
</dbReference>
<comment type="cofactor">
    <cofactor evidence="1 10">
        <name>heme</name>
        <dbReference type="ChEBI" id="CHEBI:30413"/>
    </cofactor>
</comment>
<evidence type="ECO:0000256" key="8">
    <source>
        <dbReference type="ARBA" id="ARBA00023033"/>
    </source>
</evidence>
<evidence type="ECO:0000256" key="13">
    <source>
        <dbReference type="SAM" id="Phobius"/>
    </source>
</evidence>
<dbReference type="CDD" id="cd20655">
    <property type="entry name" value="CYP93"/>
    <property type="match status" value="1"/>
</dbReference>
<keyword evidence="4 10" id="KW-0349">Heme</keyword>
<dbReference type="PRINTS" id="PR00385">
    <property type="entry name" value="P450"/>
</dbReference>
<dbReference type="Proteomes" id="UP001371456">
    <property type="component" value="Unassembled WGS sequence"/>
</dbReference>
<dbReference type="EMBL" id="JBANQN010000001">
    <property type="protein sequence ID" value="KAK6802779.1"/>
    <property type="molecule type" value="Genomic_DNA"/>
</dbReference>
<keyword evidence="12" id="KW-0175">Coiled coil</keyword>
<dbReference type="Pfam" id="PF00067">
    <property type="entry name" value="p450"/>
    <property type="match status" value="1"/>
</dbReference>
<dbReference type="InterPro" id="IPR017972">
    <property type="entry name" value="Cyt_P450_CS"/>
</dbReference>
<comment type="caution">
    <text evidence="14">The sequence shown here is derived from an EMBL/GenBank/DDBJ whole genome shotgun (WGS) entry which is preliminary data.</text>
</comment>
<reference evidence="14 15" key="1">
    <citation type="submission" date="2024-02" db="EMBL/GenBank/DDBJ databases">
        <title>de novo genome assembly of Solanum bulbocastanum strain 11H21.</title>
        <authorList>
            <person name="Hosaka A.J."/>
        </authorList>
    </citation>
    <scope>NUCLEOTIDE SEQUENCE [LARGE SCALE GENOMIC DNA]</scope>
    <source>
        <tissue evidence="14">Young leaves</tissue>
    </source>
</reference>
<protein>
    <recommendedName>
        <fullName evidence="16">Cytochrome P450 93A3</fullName>
    </recommendedName>
</protein>
<evidence type="ECO:0000256" key="10">
    <source>
        <dbReference type="PIRSR" id="PIRSR602401-1"/>
    </source>
</evidence>
<evidence type="ECO:0000256" key="4">
    <source>
        <dbReference type="ARBA" id="ARBA00022617"/>
    </source>
</evidence>